<dbReference type="AlphaFoldDB" id="A0AAP0PFW4"/>
<evidence type="ECO:0000313" key="1">
    <source>
        <dbReference type="EMBL" id="KAK9143603.1"/>
    </source>
</evidence>
<accession>A0AAP0PFW4</accession>
<evidence type="ECO:0000313" key="2">
    <source>
        <dbReference type="Proteomes" id="UP001420932"/>
    </source>
</evidence>
<dbReference type="EMBL" id="JBBNAF010000005">
    <property type="protein sequence ID" value="KAK9143603.1"/>
    <property type="molecule type" value="Genomic_DNA"/>
</dbReference>
<name>A0AAP0PFW4_9MAGN</name>
<protein>
    <submittedName>
        <fullName evidence="1">Uncharacterized protein</fullName>
    </submittedName>
</protein>
<sequence length="53" mass="6022">MRTVTYETARFPFDALALASSFEEDSSSFLDLPARSFSLYFFSFSSKEVPLVL</sequence>
<keyword evidence="2" id="KW-1185">Reference proteome</keyword>
<dbReference type="Proteomes" id="UP001420932">
    <property type="component" value="Unassembled WGS sequence"/>
</dbReference>
<gene>
    <name evidence="1" type="ORF">Syun_013003</name>
</gene>
<organism evidence="1 2">
    <name type="scientific">Stephania yunnanensis</name>
    <dbReference type="NCBI Taxonomy" id="152371"/>
    <lineage>
        <taxon>Eukaryota</taxon>
        <taxon>Viridiplantae</taxon>
        <taxon>Streptophyta</taxon>
        <taxon>Embryophyta</taxon>
        <taxon>Tracheophyta</taxon>
        <taxon>Spermatophyta</taxon>
        <taxon>Magnoliopsida</taxon>
        <taxon>Ranunculales</taxon>
        <taxon>Menispermaceae</taxon>
        <taxon>Menispermoideae</taxon>
        <taxon>Cissampelideae</taxon>
        <taxon>Stephania</taxon>
    </lineage>
</organism>
<comment type="caution">
    <text evidence="1">The sequence shown here is derived from an EMBL/GenBank/DDBJ whole genome shotgun (WGS) entry which is preliminary data.</text>
</comment>
<proteinExistence type="predicted"/>
<reference evidence="1 2" key="1">
    <citation type="submission" date="2024-01" db="EMBL/GenBank/DDBJ databases">
        <title>Genome assemblies of Stephania.</title>
        <authorList>
            <person name="Yang L."/>
        </authorList>
    </citation>
    <scope>NUCLEOTIDE SEQUENCE [LARGE SCALE GENOMIC DNA]</scope>
    <source>
        <strain evidence="1">YNDBR</strain>
        <tissue evidence="1">Leaf</tissue>
    </source>
</reference>